<sequence length="105" mass="11501">MSELLNYDSMLTLAMPVALVDEVSDFLLLNPQWASGFSMIDAQGMGQGAALSSAMEKVQGRCKRKLILVVGDQQNLLLLLEALGEIIRNSGVAYWITPVSHFGRF</sequence>
<reference evidence="1 2" key="1">
    <citation type="submission" date="2024-09" db="EMBL/GenBank/DDBJ databases">
        <authorList>
            <person name="Sun Q."/>
            <person name="Mori K."/>
        </authorList>
    </citation>
    <scope>NUCLEOTIDE SEQUENCE [LARGE SCALE GENOMIC DNA]</scope>
    <source>
        <strain evidence="1 2">CCM 8677</strain>
    </source>
</reference>
<organism evidence="1 2">
    <name type="scientific">Undibacterium danionis</name>
    <dbReference type="NCBI Taxonomy" id="1812100"/>
    <lineage>
        <taxon>Bacteria</taxon>
        <taxon>Pseudomonadati</taxon>
        <taxon>Pseudomonadota</taxon>
        <taxon>Betaproteobacteria</taxon>
        <taxon>Burkholderiales</taxon>
        <taxon>Oxalobacteraceae</taxon>
        <taxon>Undibacterium</taxon>
    </lineage>
</organism>
<accession>A0ABV6IBC4</accession>
<protein>
    <submittedName>
        <fullName evidence="1">DUF3240 family protein</fullName>
    </submittedName>
</protein>
<dbReference type="Proteomes" id="UP001589844">
    <property type="component" value="Unassembled WGS sequence"/>
</dbReference>
<evidence type="ECO:0000313" key="2">
    <source>
        <dbReference type="Proteomes" id="UP001589844"/>
    </source>
</evidence>
<dbReference type="EMBL" id="JBHLXJ010000004">
    <property type="protein sequence ID" value="MFC0349119.1"/>
    <property type="molecule type" value="Genomic_DNA"/>
</dbReference>
<keyword evidence="2" id="KW-1185">Reference proteome</keyword>
<gene>
    <name evidence="1" type="ORF">ACFFJH_04835</name>
</gene>
<dbReference type="Gene3D" id="3.30.70.120">
    <property type="match status" value="1"/>
</dbReference>
<comment type="caution">
    <text evidence="1">The sequence shown here is derived from an EMBL/GenBank/DDBJ whole genome shotgun (WGS) entry which is preliminary data.</text>
</comment>
<name>A0ABV6IBC4_9BURK</name>
<evidence type="ECO:0000313" key="1">
    <source>
        <dbReference type="EMBL" id="MFC0349119.1"/>
    </source>
</evidence>
<dbReference type="Pfam" id="PF11582">
    <property type="entry name" value="DUF3240"/>
    <property type="match status" value="1"/>
</dbReference>
<dbReference type="RefSeq" id="WP_390210477.1">
    <property type="nucleotide sequence ID" value="NZ_JBHLXJ010000004.1"/>
</dbReference>
<proteinExistence type="predicted"/>
<dbReference type="InterPro" id="IPR015867">
    <property type="entry name" value="N-reg_PII/ATP_PRibTrfase_C"/>
</dbReference>
<dbReference type="InterPro" id="IPR021634">
    <property type="entry name" value="DUF3240"/>
</dbReference>